<reference evidence="2" key="2">
    <citation type="submission" date="2023-05" db="EMBL/GenBank/DDBJ databases">
        <authorList>
            <consortium name="Lawrence Berkeley National Laboratory"/>
            <person name="Steindorff A."/>
            <person name="Hensen N."/>
            <person name="Bonometti L."/>
            <person name="Westerberg I."/>
            <person name="Brannstrom I.O."/>
            <person name="Guillou S."/>
            <person name="Cros-Aarteil S."/>
            <person name="Calhoun S."/>
            <person name="Haridas S."/>
            <person name="Kuo A."/>
            <person name="Mondo S."/>
            <person name="Pangilinan J."/>
            <person name="Riley R."/>
            <person name="Labutti K."/>
            <person name="Andreopoulos B."/>
            <person name="Lipzen A."/>
            <person name="Chen C."/>
            <person name="Yanf M."/>
            <person name="Daum C."/>
            <person name="Ng V."/>
            <person name="Clum A."/>
            <person name="Ohm R."/>
            <person name="Martin F."/>
            <person name="Silar P."/>
            <person name="Natvig D."/>
            <person name="Lalanne C."/>
            <person name="Gautier V."/>
            <person name="Ament-Velasquez S.L."/>
            <person name="Kruys A."/>
            <person name="Hutchinson M.I."/>
            <person name="Powell A.J."/>
            <person name="Barry K."/>
            <person name="Miller A.N."/>
            <person name="Grigoriev I.V."/>
            <person name="Debuchy R."/>
            <person name="Gladieux P."/>
            <person name="Thoren M.H."/>
            <person name="Johannesson H."/>
        </authorList>
    </citation>
    <scope>NUCLEOTIDE SEQUENCE</scope>
    <source>
        <strain evidence="2">CBS 757.83</strain>
    </source>
</reference>
<accession>A0AAN6SZC0</accession>
<evidence type="ECO:0000313" key="3">
    <source>
        <dbReference type="Proteomes" id="UP001305647"/>
    </source>
</evidence>
<gene>
    <name evidence="2" type="ORF">N658DRAFT_203011</name>
</gene>
<sequence length="153" mass="16989">MRRNNPSPSPRPNPSPSRKILALCPHNKKTPTHPSTKHDGAVLSSWRKDLVQCPVLCCSCLLPGGSVGRWTSTAQYPPHPGPQPETRDPRPEPRASFGFGSLWHSFAVQWEPEPRRAVRVWVGYSQRYLSSVQTYTAMGIAGSSKKNPNSFES</sequence>
<name>A0AAN6SZC0_9PEZI</name>
<dbReference type="Proteomes" id="UP001305647">
    <property type="component" value="Unassembled WGS sequence"/>
</dbReference>
<keyword evidence="3" id="KW-1185">Reference proteome</keyword>
<feature type="region of interest" description="Disordered" evidence="1">
    <location>
        <begin position="1"/>
        <end position="40"/>
    </location>
</feature>
<protein>
    <submittedName>
        <fullName evidence="2">Uncharacterized protein</fullName>
    </submittedName>
</protein>
<organism evidence="2 3">
    <name type="scientific">Parathielavia hyrcaniae</name>
    <dbReference type="NCBI Taxonomy" id="113614"/>
    <lineage>
        <taxon>Eukaryota</taxon>
        <taxon>Fungi</taxon>
        <taxon>Dikarya</taxon>
        <taxon>Ascomycota</taxon>
        <taxon>Pezizomycotina</taxon>
        <taxon>Sordariomycetes</taxon>
        <taxon>Sordariomycetidae</taxon>
        <taxon>Sordariales</taxon>
        <taxon>Chaetomiaceae</taxon>
        <taxon>Parathielavia</taxon>
    </lineage>
</organism>
<evidence type="ECO:0000256" key="1">
    <source>
        <dbReference type="SAM" id="MobiDB-lite"/>
    </source>
</evidence>
<proteinExistence type="predicted"/>
<reference evidence="2" key="1">
    <citation type="journal article" date="2023" name="Mol. Phylogenet. Evol.">
        <title>Genome-scale phylogeny and comparative genomics of the fungal order Sordariales.</title>
        <authorList>
            <person name="Hensen N."/>
            <person name="Bonometti L."/>
            <person name="Westerberg I."/>
            <person name="Brannstrom I.O."/>
            <person name="Guillou S."/>
            <person name="Cros-Aarteil S."/>
            <person name="Calhoun S."/>
            <person name="Haridas S."/>
            <person name="Kuo A."/>
            <person name="Mondo S."/>
            <person name="Pangilinan J."/>
            <person name="Riley R."/>
            <person name="LaButti K."/>
            <person name="Andreopoulos B."/>
            <person name="Lipzen A."/>
            <person name="Chen C."/>
            <person name="Yan M."/>
            <person name="Daum C."/>
            <person name="Ng V."/>
            <person name="Clum A."/>
            <person name="Steindorff A."/>
            <person name="Ohm R.A."/>
            <person name="Martin F."/>
            <person name="Silar P."/>
            <person name="Natvig D.O."/>
            <person name="Lalanne C."/>
            <person name="Gautier V."/>
            <person name="Ament-Velasquez S.L."/>
            <person name="Kruys A."/>
            <person name="Hutchinson M.I."/>
            <person name="Powell A.J."/>
            <person name="Barry K."/>
            <person name="Miller A.N."/>
            <person name="Grigoriev I.V."/>
            <person name="Debuchy R."/>
            <person name="Gladieux P."/>
            <person name="Hiltunen Thoren M."/>
            <person name="Johannesson H."/>
        </authorList>
    </citation>
    <scope>NUCLEOTIDE SEQUENCE</scope>
    <source>
        <strain evidence="2">CBS 757.83</strain>
    </source>
</reference>
<evidence type="ECO:0000313" key="2">
    <source>
        <dbReference type="EMBL" id="KAK4099013.1"/>
    </source>
</evidence>
<feature type="region of interest" description="Disordered" evidence="1">
    <location>
        <begin position="71"/>
        <end position="94"/>
    </location>
</feature>
<dbReference type="AlphaFoldDB" id="A0AAN6SZC0"/>
<dbReference type="EMBL" id="MU863653">
    <property type="protein sequence ID" value="KAK4099013.1"/>
    <property type="molecule type" value="Genomic_DNA"/>
</dbReference>
<comment type="caution">
    <text evidence="2">The sequence shown here is derived from an EMBL/GenBank/DDBJ whole genome shotgun (WGS) entry which is preliminary data.</text>
</comment>